<dbReference type="PANTHER" id="PTHR43133">
    <property type="entry name" value="RNA POLYMERASE ECF-TYPE SIGMA FACTO"/>
    <property type="match status" value="1"/>
</dbReference>
<dbReference type="NCBIfam" id="TIGR02937">
    <property type="entry name" value="sigma70-ECF"/>
    <property type="match status" value="1"/>
</dbReference>
<dbReference type="Pfam" id="PF04542">
    <property type="entry name" value="Sigma70_r2"/>
    <property type="match status" value="1"/>
</dbReference>
<dbReference type="Pfam" id="PF08281">
    <property type="entry name" value="Sigma70_r4_2"/>
    <property type="match status" value="1"/>
</dbReference>
<dbReference type="OrthoDB" id="9785675at2"/>
<accession>A0A4R7ZFA8</accession>
<proteinExistence type="inferred from homology"/>
<evidence type="ECO:0000256" key="3">
    <source>
        <dbReference type="ARBA" id="ARBA00023082"/>
    </source>
</evidence>
<evidence type="ECO:0000256" key="2">
    <source>
        <dbReference type="ARBA" id="ARBA00023015"/>
    </source>
</evidence>
<dbReference type="RefSeq" id="WP_134169991.1">
    <property type="nucleotide sequence ID" value="NZ_SODD01000025.1"/>
</dbReference>
<dbReference type="Gene3D" id="1.10.10.10">
    <property type="entry name" value="Winged helix-like DNA-binding domain superfamily/Winged helix DNA-binding domain"/>
    <property type="match status" value="1"/>
</dbReference>
<dbReference type="Proteomes" id="UP000294743">
    <property type="component" value="Unassembled WGS sequence"/>
</dbReference>
<dbReference type="GO" id="GO:0003677">
    <property type="term" value="F:DNA binding"/>
    <property type="evidence" value="ECO:0007669"/>
    <property type="project" value="UniProtKB-KW"/>
</dbReference>
<dbReference type="GO" id="GO:0016987">
    <property type="term" value="F:sigma factor activity"/>
    <property type="evidence" value="ECO:0007669"/>
    <property type="project" value="UniProtKB-KW"/>
</dbReference>
<comment type="similarity">
    <text evidence="1">Belongs to the sigma-70 factor family. ECF subfamily.</text>
</comment>
<feature type="domain" description="RNA polymerase sigma-70 region 2" evidence="7">
    <location>
        <begin position="25"/>
        <end position="90"/>
    </location>
</feature>
<evidence type="ECO:0000256" key="5">
    <source>
        <dbReference type="ARBA" id="ARBA00023163"/>
    </source>
</evidence>
<dbReference type="AlphaFoldDB" id="A0A4R7ZFA8"/>
<dbReference type="InterPro" id="IPR039425">
    <property type="entry name" value="RNA_pol_sigma-70-like"/>
</dbReference>
<evidence type="ECO:0000256" key="6">
    <source>
        <dbReference type="SAM" id="Phobius"/>
    </source>
</evidence>
<evidence type="ECO:0000259" key="8">
    <source>
        <dbReference type="Pfam" id="PF08281"/>
    </source>
</evidence>
<dbReference type="InterPro" id="IPR013324">
    <property type="entry name" value="RNA_pol_sigma_r3/r4-like"/>
</dbReference>
<reference evidence="9 10" key="1">
    <citation type="submission" date="2019-03" db="EMBL/GenBank/DDBJ databases">
        <title>Genomic Encyclopedia of Type Strains, Phase IV (KMG-IV): sequencing the most valuable type-strain genomes for metagenomic binning, comparative biology and taxonomic classification.</title>
        <authorList>
            <person name="Goeker M."/>
        </authorList>
    </citation>
    <scope>NUCLEOTIDE SEQUENCE [LARGE SCALE GENOMIC DNA]</scope>
    <source>
        <strain evidence="9 10">DSM 28867</strain>
    </source>
</reference>
<dbReference type="SUPFAM" id="SSF88946">
    <property type="entry name" value="Sigma2 domain of RNA polymerase sigma factors"/>
    <property type="match status" value="1"/>
</dbReference>
<keyword evidence="10" id="KW-1185">Reference proteome</keyword>
<dbReference type="Gene3D" id="1.10.1740.10">
    <property type="match status" value="1"/>
</dbReference>
<dbReference type="InterPro" id="IPR007627">
    <property type="entry name" value="RNA_pol_sigma70_r2"/>
</dbReference>
<keyword evidence="4" id="KW-0238">DNA-binding</keyword>
<keyword evidence="5" id="KW-0804">Transcription</keyword>
<sequence length="437" mass="50602">MASRISNAYVKELQEGNANALNEIYKFYRGPLYYYAFSILKNAHEAEEVVQEVMLKVQMKIHQLKKLDAFHSWMFTIATNECNARLNKQNKYIQLDDENAIEEVVEAKDNQIDELTRSSLMDAIIQSFSKLNQNNKRTAELRFLGGFSMDEIASEMDVDTKKVKSRLYEIRKKVSKDLKDQGYHPRKYFSVTGIPLLYQEMTNRYQAKEQTHPSIGSNEQSIRHGSIRDFVNAMIRSEKSGVLFTVFLAAVMIFPQAFGILQDHDLLYDVYPSITSHPVYKVSNREDTIASIAYDQSPIAGPIEIRIYTKEKVTDAVQITFQDENCAYTIFDEYIQMYANDNGRYYVKVGNDEQYFEVDNIDQKIPVIKGIKVKDDVGYFIVQEAEYDINYDLSYVIVNGSKVPLTKELYVSLNQDKKIEVMLCDMKKHCNEFSFTI</sequence>
<evidence type="ECO:0000256" key="4">
    <source>
        <dbReference type="ARBA" id="ARBA00023125"/>
    </source>
</evidence>
<keyword evidence="6" id="KW-0472">Membrane</keyword>
<protein>
    <submittedName>
        <fullName evidence="9">RNA polymerase sigma factor (Sigma-70 family)</fullName>
    </submittedName>
</protein>
<dbReference type="EMBL" id="SODD01000025">
    <property type="protein sequence ID" value="TDW16317.1"/>
    <property type="molecule type" value="Genomic_DNA"/>
</dbReference>
<organism evidence="9 10">
    <name type="scientific">Breznakia blatticola</name>
    <dbReference type="NCBI Taxonomy" id="1754012"/>
    <lineage>
        <taxon>Bacteria</taxon>
        <taxon>Bacillati</taxon>
        <taxon>Bacillota</taxon>
        <taxon>Erysipelotrichia</taxon>
        <taxon>Erysipelotrichales</taxon>
        <taxon>Erysipelotrichaceae</taxon>
        <taxon>Breznakia</taxon>
    </lineage>
</organism>
<evidence type="ECO:0000256" key="1">
    <source>
        <dbReference type="ARBA" id="ARBA00010641"/>
    </source>
</evidence>
<dbReference type="GO" id="GO:0006352">
    <property type="term" value="P:DNA-templated transcription initiation"/>
    <property type="evidence" value="ECO:0007669"/>
    <property type="project" value="InterPro"/>
</dbReference>
<evidence type="ECO:0000313" key="9">
    <source>
        <dbReference type="EMBL" id="TDW16317.1"/>
    </source>
</evidence>
<dbReference type="InterPro" id="IPR013325">
    <property type="entry name" value="RNA_pol_sigma_r2"/>
</dbReference>
<feature type="transmembrane region" description="Helical" evidence="6">
    <location>
        <begin position="242"/>
        <end position="261"/>
    </location>
</feature>
<comment type="caution">
    <text evidence="9">The sequence shown here is derived from an EMBL/GenBank/DDBJ whole genome shotgun (WGS) entry which is preliminary data.</text>
</comment>
<feature type="domain" description="RNA polymerase sigma factor 70 region 4 type 2" evidence="8">
    <location>
        <begin position="140"/>
        <end position="173"/>
    </location>
</feature>
<evidence type="ECO:0000259" key="7">
    <source>
        <dbReference type="Pfam" id="PF04542"/>
    </source>
</evidence>
<gene>
    <name evidence="9" type="ORF">EDD63_12514</name>
</gene>
<keyword evidence="2" id="KW-0805">Transcription regulation</keyword>
<dbReference type="InterPro" id="IPR013249">
    <property type="entry name" value="RNA_pol_sigma70_r4_t2"/>
</dbReference>
<keyword evidence="3" id="KW-0731">Sigma factor</keyword>
<keyword evidence="6" id="KW-1133">Transmembrane helix</keyword>
<dbReference type="SUPFAM" id="SSF88659">
    <property type="entry name" value="Sigma3 and sigma4 domains of RNA polymerase sigma factors"/>
    <property type="match status" value="1"/>
</dbReference>
<dbReference type="InterPro" id="IPR036388">
    <property type="entry name" value="WH-like_DNA-bd_sf"/>
</dbReference>
<dbReference type="InterPro" id="IPR014284">
    <property type="entry name" value="RNA_pol_sigma-70_dom"/>
</dbReference>
<dbReference type="PANTHER" id="PTHR43133:SF8">
    <property type="entry name" value="RNA POLYMERASE SIGMA FACTOR HI_1459-RELATED"/>
    <property type="match status" value="1"/>
</dbReference>
<evidence type="ECO:0000313" key="10">
    <source>
        <dbReference type="Proteomes" id="UP000294743"/>
    </source>
</evidence>
<name>A0A4R7ZFA8_9FIRM</name>
<keyword evidence="6" id="KW-0812">Transmembrane</keyword>